<feature type="region of interest" description="Disordered" evidence="1">
    <location>
        <begin position="357"/>
        <end position="421"/>
    </location>
</feature>
<dbReference type="PANTHER" id="PTHR34587">
    <property type="entry name" value="VWFA DOMAIN-CONTAINING PROTEIN"/>
    <property type="match status" value="1"/>
</dbReference>
<dbReference type="PANTHER" id="PTHR34587:SF2">
    <property type="entry name" value="G-PROTEIN COUPLED RECEPTORS FAMILY 1 PROFILE DOMAIN-CONTAINING PROTEIN"/>
    <property type="match status" value="1"/>
</dbReference>
<name>A0A9N9ALT9_9GLOM</name>
<proteinExistence type="predicted"/>
<feature type="signal peptide" evidence="2">
    <location>
        <begin position="1"/>
        <end position="19"/>
    </location>
</feature>
<feature type="compositionally biased region" description="Low complexity" evidence="1">
    <location>
        <begin position="390"/>
        <end position="405"/>
    </location>
</feature>
<feature type="chain" id="PRO_5040135524" evidence="2">
    <location>
        <begin position="20"/>
        <end position="580"/>
    </location>
</feature>
<organism evidence="3 4">
    <name type="scientific">Diversispora eburnea</name>
    <dbReference type="NCBI Taxonomy" id="1213867"/>
    <lineage>
        <taxon>Eukaryota</taxon>
        <taxon>Fungi</taxon>
        <taxon>Fungi incertae sedis</taxon>
        <taxon>Mucoromycota</taxon>
        <taxon>Glomeromycotina</taxon>
        <taxon>Glomeromycetes</taxon>
        <taxon>Diversisporales</taxon>
        <taxon>Diversisporaceae</taxon>
        <taxon>Diversispora</taxon>
    </lineage>
</organism>
<evidence type="ECO:0000256" key="2">
    <source>
        <dbReference type="SAM" id="SignalP"/>
    </source>
</evidence>
<evidence type="ECO:0000313" key="3">
    <source>
        <dbReference type="EMBL" id="CAG8535183.1"/>
    </source>
</evidence>
<gene>
    <name evidence="3" type="ORF">DEBURN_LOCUS6336</name>
</gene>
<protein>
    <submittedName>
        <fullName evidence="3">1341_t:CDS:1</fullName>
    </submittedName>
</protein>
<dbReference type="OrthoDB" id="2432893at2759"/>
<evidence type="ECO:0000256" key="1">
    <source>
        <dbReference type="SAM" id="MobiDB-lite"/>
    </source>
</evidence>
<sequence length="580" mass="64705">MCLLTFTLFMPIKKSTVLAELDNNQNEYLQLLEKIIIEIEDKPIRDGGVTIDHKDYTELKEWATGVSKLCIRGNSSMVYDEWEPRRIIVELANRIEILSTLHKDQFKEKSEYTYGSLEREVDILRSNIILDAIYDNVDKGLPYFRTEEEFTPYAPRYAPLQTILSAIVIRSKQTVDKYLSSSTCSTNDKNYHRYADRSIFYNSLSAGLSSLVLSQVSKNFKFDFKTNLFVDVISTLTIQIHMVKSIVSLGNLNVNDDSVRTLIYLCIASDEIKGSITEKAKKLTIITMEKIISNIPKSVLKTINKHLAIKLISETARIKVPFYLFTSKVPFISELKKFVHDSMTSYSIVLSHHPSKRQNSAGLLSRHHTKRQNSTLLLSRHHTKRQNTPNGFGNNDDNNNDNNGFCANSKKTPADGTQNRDGACVSTVIGELPSVNKMVSCIITKPPNTGIVKANQPFNVEMVITNIQTGAFSDPQTQYYVTSQTLNGGGFIIGHTHVTVQKIAGPNAQTPPDASVFAFFKGADDPADGQGKIVIPVTPGLPAGNYRICTLSSSLTHQPVVMPVAQRGSQDDCIRIKAVN</sequence>
<dbReference type="Proteomes" id="UP000789706">
    <property type="component" value="Unassembled WGS sequence"/>
</dbReference>
<accession>A0A9N9ALT9</accession>
<keyword evidence="4" id="KW-1185">Reference proteome</keyword>
<dbReference type="InterPro" id="IPR053216">
    <property type="entry name" value="Appressorial_penetr-assoc"/>
</dbReference>
<keyword evidence="2" id="KW-0732">Signal</keyword>
<dbReference type="AlphaFoldDB" id="A0A9N9ALT9"/>
<reference evidence="3" key="1">
    <citation type="submission" date="2021-06" db="EMBL/GenBank/DDBJ databases">
        <authorList>
            <person name="Kallberg Y."/>
            <person name="Tangrot J."/>
            <person name="Rosling A."/>
        </authorList>
    </citation>
    <scope>NUCLEOTIDE SEQUENCE</scope>
    <source>
        <strain evidence="3">AZ414A</strain>
    </source>
</reference>
<feature type="compositionally biased region" description="Polar residues" evidence="1">
    <location>
        <begin position="409"/>
        <end position="420"/>
    </location>
</feature>
<evidence type="ECO:0000313" key="4">
    <source>
        <dbReference type="Proteomes" id="UP000789706"/>
    </source>
</evidence>
<comment type="caution">
    <text evidence="3">The sequence shown here is derived from an EMBL/GenBank/DDBJ whole genome shotgun (WGS) entry which is preliminary data.</text>
</comment>
<dbReference type="EMBL" id="CAJVPK010000640">
    <property type="protein sequence ID" value="CAG8535183.1"/>
    <property type="molecule type" value="Genomic_DNA"/>
</dbReference>